<dbReference type="GeneID" id="34448844"/>
<keyword evidence="6" id="KW-0560">Oxidoreductase</keyword>
<dbReference type="OrthoDB" id="10029320at2759"/>
<sequence length="561" mass="64161">MESQKVEWKWLASRIIVPMALLYLASFFYTLVKVRLCFYRLKKKGMPMLPWNPALGNLPVLARFMRKVPKDAQEAMSFALLASESGLDTCFYMDTWPFGFSTLVVTSPDLAVQACQTYDLVKPDALGAFITPMTGGPTLFDRNGAEWKRGRELFSHGFSMRSVMSYVPYILQEVEVYVDVLRDLAKTGDTFLLDEITCKYVMDIIGNVAMNTRFISQRKFHPIAAAMRDTIDRECQIETGNHFSRVNPVRLFKQWYNGRTMNHYIGIELEKRYQKWRQQGATSSSTSKSIMDLVITEYMKTRQVAGSTLDPKFKAWATTQIRLFLFVGHDSTAVTIMYCLYLLSKHPAALAKIRAEHDKIFSTDLSNAPNLLRKRPELINQLPYTLAVVKETLRLFPPANGLRDGRSNVSLRDHHTGTTYPTAGFAIWIVHSAIHRSTHTWPDPHAFIPDRWLVDPGHPLYPPPGAWRPFEHGSRDCIGQTLALLDIRVTLLMTVREFDFKDQYTEWDQRHPAHGLNTIFGERAYMIQAGSGRPAQGLPCQVSLNTRFQPENREGIKHQPE</sequence>
<proteinExistence type="inferred from homology"/>
<keyword evidence="8" id="KW-0503">Monooxygenase</keyword>
<evidence type="ECO:0000256" key="6">
    <source>
        <dbReference type="ARBA" id="ARBA00023002"/>
    </source>
</evidence>
<dbReference type="AlphaFoldDB" id="A0A1F8A2M3"/>
<organism evidence="11 12">
    <name type="scientific">Aspergillus bombycis</name>
    <dbReference type="NCBI Taxonomy" id="109264"/>
    <lineage>
        <taxon>Eukaryota</taxon>
        <taxon>Fungi</taxon>
        <taxon>Dikarya</taxon>
        <taxon>Ascomycota</taxon>
        <taxon>Pezizomycotina</taxon>
        <taxon>Eurotiomycetes</taxon>
        <taxon>Eurotiomycetidae</taxon>
        <taxon>Eurotiales</taxon>
        <taxon>Aspergillaceae</taxon>
        <taxon>Aspergillus</taxon>
    </lineage>
</organism>
<dbReference type="Gene3D" id="1.10.630.10">
    <property type="entry name" value="Cytochrome P450"/>
    <property type="match status" value="1"/>
</dbReference>
<comment type="caution">
    <text evidence="11">The sequence shown here is derived from an EMBL/GenBank/DDBJ whole genome shotgun (WGS) entry which is preliminary data.</text>
</comment>
<keyword evidence="12" id="KW-1185">Reference proteome</keyword>
<comment type="similarity">
    <text evidence="3">Belongs to the cytochrome P450 family.</text>
</comment>
<name>A0A1F8A2M3_9EURO</name>
<reference evidence="11 12" key="1">
    <citation type="journal article" date="2016" name="Genome Biol. Evol.">
        <title>Draft genome sequence of an aflatoxigenic Aspergillus species, A. bombycis.</title>
        <authorList>
            <person name="Moore G.G."/>
            <person name="Mack B.M."/>
            <person name="Beltz S.B."/>
            <person name="Gilbert M.K."/>
        </authorList>
    </citation>
    <scope>NUCLEOTIDE SEQUENCE [LARGE SCALE GENOMIC DNA]</scope>
    <source>
        <strain evidence="12">NRRL 26010</strain>
    </source>
</reference>
<keyword evidence="10" id="KW-1133">Transmembrane helix</keyword>
<protein>
    <recommendedName>
        <fullName evidence="13">N-alkane-inducible cytochrome P450</fullName>
    </recommendedName>
</protein>
<dbReference type="InterPro" id="IPR036396">
    <property type="entry name" value="Cyt_P450_sf"/>
</dbReference>
<evidence type="ECO:0000256" key="1">
    <source>
        <dbReference type="ARBA" id="ARBA00001971"/>
    </source>
</evidence>
<keyword evidence="10" id="KW-0472">Membrane</keyword>
<dbReference type="EMBL" id="LYCR01000039">
    <property type="protein sequence ID" value="OGM45659.1"/>
    <property type="molecule type" value="Genomic_DNA"/>
</dbReference>
<dbReference type="GO" id="GO:0004497">
    <property type="term" value="F:monooxygenase activity"/>
    <property type="evidence" value="ECO:0007669"/>
    <property type="project" value="UniProtKB-KW"/>
</dbReference>
<dbReference type="PANTHER" id="PTHR24305:SF107">
    <property type="entry name" value="P450, PUTATIVE (EUROFUNG)-RELATED"/>
    <property type="match status" value="1"/>
</dbReference>
<dbReference type="PRINTS" id="PR00385">
    <property type="entry name" value="P450"/>
</dbReference>
<keyword evidence="5 9" id="KW-0479">Metal-binding</keyword>
<dbReference type="InterPro" id="IPR001128">
    <property type="entry name" value="Cyt_P450"/>
</dbReference>
<dbReference type="InterPro" id="IPR002401">
    <property type="entry name" value="Cyt_P450_E_grp-I"/>
</dbReference>
<keyword evidence="4 9" id="KW-0349">Heme</keyword>
<dbReference type="GO" id="GO:0016705">
    <property type="term" value="F:oxidoreductase activity, acting on paired donors, with incorporation or reduction of molecular oxygen"/>
    <property type="evidence" value="ECO:0007669"/>
    <property type="project" value="InterPro"/>
</dbReference>
<feature type="binding site" description="axial binding residue" evidence="9">
    <location>
        <position position="477"/>
    </location>
    <ligand>
        <name>heme</name>
        <dbReference type="ChEBI" id="CHEBI:30413"/>
    </ligand>
    <ligandPart>
        <name>Fe</name>
        <dbReference type="ChEBI" id="CHEBI:18248"/>
    </ligandPart>
</feature>
<evidence type="ECO:0000256" key="4">
    <source>
        <dbReference type="ARBA" id="ARBA00022617"/>
    </source>
</evidence>
<evidence type="ECO:0008006" key="13">
    <source>
        <dbReference type="Google" id="ProtNLM"/>
    </source>
</evidence>
<dbReference type="InterPro" id="IPR050121">
    <property type="entry name" value="Cytochrome_P450_monoxygenase"/>
</dbReference>
<accession>A0A1F8A2M3</accession>
<dbReference type="GO" id="GO:0020037">
    <property type="term" value="F:heme binding"/>
    <property type="evidence" value="ECO:0007669"/>
    <property type="project" value="InterPro"/>
</dbReference>
<evidence type="ECO:0000256" key="10">
    <source>
        <dbReference type="SAM" id="Phobius"/>
    </source>
</evidence>
<dbReference type="PRINTS" id="PR00463">
    <property type="entry name" value="EP450I"/>
</dbReference>
<evidence type="ECO:0000313" key="12">
    <source>
        <dbReference type="Proteomes" id="UP000179179"/>
    </source>
</evidence>
<feature type="transmembrane region" description="Helical" evidence="10">
    <location>
        <begin position="323"/>
        <end position="343"/>
    </location>
</feature>
<evidence type="ECO:0000256" key="5">
    <source>
        <dbReference type="ARBA" id="ARBA00022723"/>
    </source>
</evidence>
<comment type="cofactor">
    <cofactor evidence="1 9">
        <name>heme</name>
        <dbReference type="ChEBI" id="CHEBI:30413"/>
    </cofactor>
</comment>
<evidence type="ECO:0000256" key="7">
    <source>
        <dbReference type="ARBA" id="ARBA00023004"/>
    </source>
</evidence>
<dbReference type="STRING" id="109264.A0A1F8A2M3"/>
<dbReference type="PANTHER" id="PTHR24305">
    <property type="entry name" value="CYTOCHROME P450"/>
    <property type="match status" value="1"/>
</dbReference>
<feature type="transmembrane region" description="Helical" evidence="10">
    <location>
        <begin position="15"/>
        <end position="38"/>
    </location>
</feature>
<dbReference type="RefSeq" id="XP_022389376.1">
    <property type="nucleotide sequence ID" value="XM_022532583.1"/>
</dbReference>
<dbReference type="GO" id="GO:0005506">
    <property type="term" value="F:iron ion binding"/>
    <property type="evidence" value="ECO:0007669"/>
    <property type="project" value="InterPro"/>
</dbReference>
<keyword evidence="10" id="KW-0812">Transmembrane</keyword>
<evidence type="ECO:0000313" key="11">
    <source>
        <dbReference type="EMBL" id="OGM45659.1"/>
    </source>
</evidence>
<evidence type="ECO:0000256" key="8">
    <source>
        <dbReference type="ARBA" id="ARBA00023033"/>
    </source>
</evidence>
<dbReference type="Proteomes" id="UP000179179">
    <property type="component" value="Unassembled WGS sequence"/>
</dbReference>
<keyword evidence="7 9" id="KW-0408">Iron</keyword>
<evidence type="ECO:0000256" key="9">
    <source>
        <dbReference type="PIRSR" id="PIRSR602401-1"/>
    </source>
</evidence>
<comment type="pathway">
    <text evidence="2">Secondary metabolite biosynthesis.</text>
</comment>
<dbReference type="SUPFAM" id="SSF48264">
    <property type="entry name" value="Cytochrome P450"/>
    <property type="match status" value="1"/>
</dbReference>
<dbReference type="Pfam" id="PF00067">
    <property type="entry name" value="p450"/>
    <property type="match status" value="1"/>
</dbReference>
<gene>
    <name evidence="11" type="ORF">ABOM_005454</name>
</gene>
<dbReference type="CDD" id="cd11051">
    <property type="entry name" value="CYP59-like"/>
    <property type="match status" value="1"/>
</dbReference>
<evidence type="ECO:0000256" key="2">
    <source>
        <dbReference type="ARBA" id="ARBA00005179"/>
    </source>
</evidence>
<evidence type="ECO:0000256" key="3">
    <source>
        <dbReference type="ARBA" id="ARBA00010617"/>
    </source>
</evidence>